<evidence type="ECO:0000313" key="2">
    <source>
        <dbReference type="Proteomes" id="UP000050277"/>
    </source>
</evidence>
<dbReference type="Proteomes" id="UP000050277">
    <property type="component" value="Unassembled WGS sequence"/>
</dbReference>
<dbReference type="OrthoDB" id="9758243at2"/>
<reference evidence="1 2" key="1">
    <citation type="submission" date="2015-07" db="EMBL/GenBank/DDBJ databases">
        <title>Whole genome sequence of Herpetosiphon geysericola DSM 7119.</title>
        <authorList>
            <person name="Hemp J."/>
            <person name="Ward L.M."/>
            <person name="Pace L.A."/>
            <person name="Fischer W.W."/>
        </authorList>
    </citation>
    <scope>NUCLEOTIDE SEQUENCE [LARGE SCALE GENOMIC DNA]</scope>
    <source>
        <strain evidence="1 2">DSM 7119</strain>
    </source>
</reference>
<dbReference type="RefSeq" id="WP_054537378.1">
    <property type="nucleotide sequence ID" value="NZ_LGKP01000042.1"/>
</dbReference>
<sequence length="104" mass="11490">MQPFETYLRELRDIQSSGAAVQETWYYGLLATLLNEVGKTLSPRVRCVINLKNHGAGIPDDGLFTADQLQRIGGAEFQLGQLPSRGVIGIGKRFVFLNAIFHNA</sequence>
<proteinExistence type="predicted"/>
<accession>A0A0P6XIP9</accession>
<evidence type="ECO:0000313" key="1">
    <source>
        <dbReference type="EMBL" id="KPL80022.1"/>
    </source>
</evidence>
<keyword evidence="2" id="KW-1185">Reference proteome</keyword>
<dbReference type="STRING" id="70996.SE18_25925"/>
<dbReference type="EMBL" id="LGKP01000042">
    <property type="protein sequence ID" value="KPL80022.1"/>
    <property type="molecule type" value="Genomic_DNA"/>
</dbReference>
<dbReference type="AlphaFoldDB" id="A0A0P6XIP9"/>
<protein>
    <submittedName>
        <fullName evidence="1">Uncharacterized protein</fullName>
    </submittedName>
</protein>
<organism evidence="1 2">
    <name type="scientific">Herpetosiphon geysericola</name>
    <dbReference type="NCBI Taxonomy" id="70996"/>
    <lineage>
        <taxon>Bacteria</taxon>
        <taxon>Bacillati</taxon>
        <taxon>Chloroflexota</taxon>
        <taxon>Chloroflexia</taxon>
        <taxon>Herpetosiphonales</taxon>
        <taxon>Herpetosiphonaceae</taxon>
        <taxon>Herpetosiphon</taxon>
    </lineage>
</organism>
<comment type="caution">
    <text evidence="1">The sequence shown here is derived from an EMBL/GenBank/DDBJ whole genome shotgun (WGS) entry which is preliminary data.</text>
</comment>
<gene>
    <name evidence="1" type="ORF">SE18_25925</name>
</gene>
<name>A0A0P6XIP9_9CHLR</name>